<comment type="caution">
    <text evidence="2">The sequence shown here is derived from an EMBL/GenBank/DDBJ whole genome shotgun (WGS) entry which is preliminary data.</text>
</comment>
<evidence type="ECO:0000256" key="1">
    <source>
        <dbReference type="SAM" id="MobiDB-lite"/>
    </source>
</evidence>
<proteinExistence type="predicted"/>
<dbReference type="EMBL" id="NXGX01000015">
    <property type="protein sequence ID" value="PKR56350.1"/>
    <property type="molecule type" value="Genomic_DNA"/>
</dbReference>
<feature type="region of interest" description="Disordered" evidence="1">
    <location>
        <begin position="1"/>
        <end position="100"/>
    </location>
</feature>
<feature type="compositionally biased region" description="Basic and acidic residues" evidence="1">
    <location>
        <begin position="40"/>
        <end position="58"/>
    </location>
</feature>
<accession>A0A2N3L0V5</accession>
<evidence type="ECO:0000313" key="2">
    <source>
        <dbReference type="EMBL" id="PKR56350.1"/>
    </source>
</evidence>
<feature type="compositionally biased region" description="Basic and acidic residues" evidence="1">
    <location>
        <begin position="311"/>
        <end position="331"/>
    </location>
</feature>
<evidence type="ECO:0000313" key="3">
    <source>
        <dbReference type="Proteomes" id="UP000233332"/>
    </source>
</evidence>
<feature type="region of interest" description="Disordered" evidence="1">
    <location>
        <begin position="311"/>
        <end position="364"/>
    </location>
</feature>
<dbReference type="RefSeq" id="WP_101304955.1">
    <property type="nucleotide sequence ID" value="NZ_NXGX01000015.1"/>
</dbReference>
<feature type="compositionally biased region" description="Acidic residues" evidence="1">
    <location>
        <begin position="59"/>
        <end position="90"/>
    </location>
</feature>
<reference evidence="2 3" key="1">
    <citation type="submission" date="2017-09" db="EMBL/GenBank/DDBJ databases">
        <title>Biodiversity and function of Thalassospira species in the particle-attached aromatic-hydrocarbon-degrading consortia from the surface seawater of the China South Sea.</title>
        <authorList>
            <person name="Dong C."/>
            <person name="Lai Q."/>
            <person name="Shao Z."/>
        </authorList>
    </citation>
    <scope>NUCLEOTIDE SEQUENCE [LARGE SCALE GENOMIC DNA]</scope>
    <source>
        <strain evidence="2 3">139Z-12</strain>
    </source>
</reference>
<sequence length="364" mass="39412">MDPNLNDGGSTDVTDPFDSMDAIYDQITEADEPTGEEDTGPSRDEGGRFAKKESAEDEAHVEDEPAEEGAADEAEDTDQPEEEGEAEPVEAIDPPVSWSAEAKAKFAELPPEVQQEVLKRESDFERGIAQKGQELSTLRQQTSEMEQALSPVMSAWQQNGIPPAVGVQRLVAADAYLQRDPVGGLQQIAQAYGVDLQSLVDGEGQPAPVNPHIQAQLQAHDNFIRNFQQQQQQSETDRIVSDIDSFASATGADGKPAHPHFEAVFDDIKTMLPAVKQANPTAPVADLLKQCYDKAVWGNPTTRDAILKAERDQTAQKQTAEKSKAAKEAKRAAKGNVKGRGEPVETAGKSWEETLDAVGERLTG</sequence>
<organism evidence="2 3">
    <name type="scientific">Thalassospira lohafexi</name>
    <dbReference type="NCBI Taxonomy" id="744227"/>
    <lineage>
        <taxon>Bacteria</taxon>
        <taxon>Pseudomonadati</taxon>
        <taxon>Pseudomonadota</taxon>
        <taxon>Alphaproteobacteria</taxon>
        <taxon>Rhodospirillales</taxon>
        <taxon>Thalassospiraceae</taxon>
        <taxon>Thalassospira</taxon>
    </lineage>
</organism>
<name>A0A2N3L0V5_9PROT</name>
<protein>
    <submittedName>
        <fullName evidence="2">Uncharacterized protein</fullName>
    </submittedName>
</protein>
<gene>
    <name evidence="2" type="ORF">COO92_21330</name>
</gene>
<dbReference type="AlphaFoldDB" id="A0A2N3L0V5"/>
<feature type="compositionally biased region" description="Acidic residues" evidence="1">
    <location>
        <begin position="28"/>
        <end position="39"/>
    </location>
</feature>
<keyword evidence="3" id="KW-1185">Reference proteome</keyword>
<dbReference type="Proteomes" id="UP000233332">
    <property type="component" value="Unassembled WGS sequence"/>
</dbReference>